<organism evidence="1">
    <name type="scientific">Anguilla anguilla</name>
    <name type="common">European freshwater eel</name>
    <name type="synonym">Muraena anguilla</name>
    <dbReference type="NCBI Taxonomy" id="7936"/>
    <lineage>
        <taxon>Eukaryota</taxon>
        <taxon>Metazoa</taxon>
        <taxon>Chordata</taxon>
        <taxon>Craniata</taxon>
        <taxon>Vertebrata</taxon>
        <taxon>Euteleostomi</taxon>
        <taxon>Actinopterygii</taxon>
        <taxon>Neopterygii</taxon>
        <taxon>Teleostei</taxon>
        <taxon>Anguilliformes</taxon>
        <taxon>Anguillidae</taxon>
        <taxon>Anguilla</taxon>
    </lineage>
</organism>
<reference evidence="1" key="1">
    <citation type="submission" date="2014-11" db="EMBL/GenBank/DDBJ databases">
        <authorList>
            <person name="Amaro Gonzalez C."/>
        </authorList>
    </citation>
    <scope>NUCLEOTIDE SEQUENCE</scope>
</reference>
<dbReference type="EMBL" id="GBXM01009092">
    <property type="protein sequence ID" value="JAH99485.1"/>
    <property type="molecule type" value="Transcribed_RNA"/>
</dbReference>
<reference evidence="1" key="2">
    <citation type="journal article" date="2015" name="Fish Shellfish Immunol.">
        <title>Early steps in the European eel (Anguilla anguilla)-Vibrio vulnificus interaction in the gills: Role of the RtxA13 toxin.</title>
        <authorList>
            <person name="Callol A."/>
            <person name="Pajuelo D."/>
            <person name="Ebbesson L."/>
            <person name="Teles M."/>
            <person name="MacKenzie S."/>
            <person name="Amaro C."/>
        </authorList>
    </citation>
    <scope>NUCLEOTIDE SEQUENCE</scope>
</reference>
<protein>
    <submittedName>
        <fullName evidence="1">Uncharacterized protein</fullName>
    </submittedName>
</protein>
<proteinExistence type="predicted"/>
<dbReference type="AlphaFoldDB" id="A0A0E9XCB5"/>
<sequence length="45" mass="5406">MSQWSTHMSSLMLEVLTTNLQVPYKLRICILTFHMMKHHYTINQV</sequence>
<name>A0A0E9XCB5_ANGAN</name>
<accession>A0A0E9XCB5</accession>
<evidence type="ECO:0000313" key="1">
    <source>
        <dbReference type="EMBL" id="JAH99485.1"/>
    </source>
</evidence>